<keyword evidence="4" id="KW-1185">Reference proteome</keyword>
<protein>
    <recommendedName>
        <fullName evidence="5">AsmA domain-containing protein</fullName>
    </recommendedName>
</protein>
<evidence type="ECO:0000313" key="3">
    <source>
        <dbReference type="EMBL" id="GGA61725.1"/>
    </source>
</evidence>
<comment type="caution">
    <text evidence="3">The sequence shown here is derived from an EMBL/GenBank/DDBJ whole genome shotgun (WGS) entry which is preliminary data.</text>
</comment>
<evidence type="ECO:0008006" key="5">
    <source>
        <dbReference type="Google" id="ProtNLM"/>
    </source>
</evidence>
<dbReference type="RefSeq" id="WP_188758311.1">
    <property type="nucleotide sequence ID" value="NZ_BMJB01000001.1"/>
</dbReference>
<dbReference type="InterPro" id="IPR052894">
    <property type="entry name" value="AsmA-related"/>
</dbReference>
<evidence type="ECO:0000256" key="2">
    <source>
        <dbReference type="SAM" id="Phobius"/>
    </source>
</evidence>
<dbReference type="PANTHER" id="PTHR30441">
    <property type="entry name" value="DUF748 DOMAIN-CONTAINING PROTEIN"/>
    <property type="match status" value="1"/>
</dbReference>
<gene>
    <name evidence="3" type="ORF">GCM10011507_11590</name>
</gene>
<dbReference type="InterPro" id="IPR008023">
    <property type="entry name" value="DUF748"/>
</dbReference>
<dbReference type="AlphaFoldDB" id="A0A916RNF3"/>
<dbReference type="PANTHER" id="PTHR30441:SF8">
    <property type="entry name" value="DUF748 DOMAIN-CONTAINING PROTEIN"/>
    <property type="match status" value="1"/>
</dbReference>
<evidence type="ECO:0000256" key="1">
    <source>
        <dbReference type="SAM" id="MobiDB-lite"/>
    </source>
</evidence>
<evidence type="ECO:0000313" key="4">
    <source>
        <dbReference type="Proteomes" id="UP000648801"/>
    </source>
</evidence>
<feature type="compositionally biased region" description="Polar residues" evidence="1">
    <location>
        <begin position="544"/>
        <end position="558"/>
    </location>
</feature>
<feature type="region of interest" description="Disordered" evidence="1">
    <location>
        <begin position="544"/>
        <end position="569"/>
    </location>
</feature>
<dbReference type="EMBL" id="BMJB01000001">
    <property type="protein sequence ID" value="GGA61725.1"/>
    <property type="molecule type" value="Genomic_DNA"/>
</dbReference>
<keyword evidence="2" id="KW-1133">Transmembrane helix</keyword>
<keyword evidence="2" id="KW-0812">Transmembrane</keyword>
<keyword evidence="2" id="KW-0472">Membrane</keyword>
<reference evidence="3" key="2">
    <citation type="submission" date="2020-09" db="EMBL/GenBank/DDBJ databases">
        <authorList>
            <person name="Sun Q."/>
            <person name="Zhou Y."/>
        </authorList>
    </citation>
    <scope>NUCLEOTIDE SEQUENCE</scope>
    <source>
        <strain evidence="3">CGMCC 1.15447</strain>
    </source>
</reference>
<dbReference type="GO" id="GO:0090313">
    <property type="term" value="P:regulation of protein targeting to membrane"/>
    <property type="evidence" value="ECO:0007669"/>
    <property type="project" value="TreeGrafter"/>
</dbReference>
<name>A0A916RNF3_9BACT</name>
<organism evidence="3 4">
    <name type="scientific">Edaphobacter acidisoli</name>
    <dbReference type="NCBI Taxonomy" id="2040573"/>
    <lineage>
        <taxon>Bacteria</taxon>
        <taxon>Pseudomonadati</taxon>
        <taxon>Acidobacteriota</taxon>
        <taxon>Terriglobia</taxon>
        <taxon>Terriglobales</taxon>
        <taxon>Acidobacteriaceae</taxon>
        <taxon>Edaphobacter</taxon>
    </lineage>
</organism>
<sequence>MALPRRPILIAIGSIIVLIILAILSVPLFLNADSFRARIETALTNSLGRKVTLGKLNLSILSGSLEAQDATIADDPAFSSQPFLHASSLKINVDVIPLVFHHQLHIEGFDLDSPGITLIRAANGTWNYSTIGGAQQSTSANQQSSSLIPNLTVGHIAITNGKMTVDTQSSPGAPAIPPHTYDQLNLKVTNFAFDKSFPFTASAHVPGDGNISLNGNAGPVDPRDASVTPFTVQGTLKHIDLASSGVVPPDTGISGLADVDLKANSNGQILNADVTATAQNLQLAKNGSPSPKPVNVQLTVAQNVRALTGQIQKGTITIGKAVVNIAGTYQTSGSTTALNIQINGQSMPIDELQAFLPSVGVHLPSGSHLQGGTLTTTLAVTGSTAAPFLNGPVRVDNTSLAGFDLNSKLGPITKLTGAKSGSATSIRSFSTNIHVEGGNIRTDNLTLDVPSLGTASGAGTVSATGALNYNIVVKPTLFSGSSQPASGGGIAGQLLGAANVGGIGGVAGNALKNGVPVAIGGTTSNPTFSPNMNNLLRNGAGNAIQSLTKPSTTNSPLSNALGGLFGKHK</sequence>
<dbReference type="Proteomes" id="UP000648801">
    <property type="component" value="Unassembled WGS sequence"/>
</dbReference>
<accession>A0A916RNF3</accession>
<proteinExistence type="predicted"/>
<dbReference type="GO" id="GO:0005886">
    <property type="term" value="C:plasma membrane"/>
    <property type="evidence" value="ECO:0007669"/>
    <property type="project" value="TreeGrafter"/>
</dbReference>
<dbReference type="Pfam" id="PF05359">
    <property type="entry name" value="DUF748"/>
    <property type="match status" value="1"/>
</dbReference>
<reference evidence="3" key="1">
    <citation type="journal article" date="2014" name="Int. J. Syst. Evol. Microbiol.">
        <title>Complete genome sequence of Corynebacterium casei LMG S-19264T (=DSM 44701T), isolated from a smear-ripened cheese.</title>
        <authorList>
            <consortium name="US DOE Joint Genome Institute (JGI-PGF)"/>
            <person name="Walter F."/>
            <person name="Albersmeier A."/>
            <person name="Kalinowski J."/>
            <person name="Ruckert C."/>
        </authorList>
    </citation>
    <scope>NUCLEOTIDE SEQUENCE</scope>
    <source>
        <strain evidence="3">CGMCC 1.15447</strain>
    </source>
</reference>
<feature type="transmembrane region" description="Helical" evidence="2">
    <location>
        <begin position="7"/>
        <end position="30"/>
    </location>
</feature>